<protein>
    <recommendedName>
        <fullName evidence="4">DUF1499 domain-containing protein</fullName>
    </recommendedName>
</protein>
<sequence>MKTRAKRLLVLAPMVSLFFILGGITLLSLFSRKPDNLGVQADGKLRACPSSPNCVCSQVAVEDSHYVAPLLVQGEAETIQTRLKEALAKMPRTKITEETDRYLHVKFTTALMRYVDDVEFLIEPEAGLIHVRSASRLGYSDLGANRKRVEELRGLLD</sequence>
<dbReference type="RefSeq" id="WP_197440018.1">
    <property type="nucleotide sequence ID" value="NZ_CP036316.1"/>
</dbReference>
<dbReference type="KEGG" id="chya:V22_15880"/>
<accession>A0A517T7K1</accession>
<dbReference type="PANTHER" id="PTHR34801:SF6">
    <property type="entry name" value="SLL1620 PROTEIN"/>
    <property type="match status" value="1"/>
</dbReference>
<evidence type="ECO:0008006" key="4">
    <source>
        <dbReference type="Google" id="ProtNLM"/>
    </source>
</evidence>
<dbReference type="AlphaFoldDB" id="A0A517T7K1"/>
<gene>
    <name evidence="2" type="ORF">V22_15880</name>
</gene>
<dbReference type="Pfam" id="PF07386">
    <property type="entry name" value="DUF1499"/>
    <property type="match status" value="1"/>
</dbReference>
<keyword evidence="1" id="KW-0472">Membrane</keyword>
<organism evidence="2 3">
    <name type="scientific">Calycomorphotria hydatis</name>
    <dbReference type="NCBI Taxonomy" id="2528027"/>
    <lineage>
        <taxon>Bacteria</taxon>
        <taxon>Pseudomonadati</taxon>
        <taxon>Planctomycetota</taxon>
        <taxon>Planctomycetia</taxon>
        <taxon>Planctomycetales</taxon>
        <taxon>Planctomycetaceae</taxon>
        <taxon>Calycomorphotria</taxon>
    </lineage>
</organism>
<dbReference type="EMBL" id="CP036316">
    <property type="protein sequence ID" value="QDT64354.1"/>
    <property type="molecule type" value="Genomic_DNA"/>
</dbReference>
<evidence type="ECO:0000256" key="1">
    <source>
        <dbReference type="SAM" id="Phobius"/>
    </source>
</evidence>
<dbReference type="Proteomes" id="UP000319976">
    <property type="component" value="Chromosome"/>
</dbReference>
<dbReference type="PANTHER" id="PTHR34801">
    <property type="entry name" value="EXPRESSED PROTEIN"/>
    <property type="match status" value="1"/>
</dbReference>
<keyword evidence="1" id="KW-0812">Transmembrane</keyword>
<reference evidence="2 3" key="1">
    <citation type="submission" date="2019-02" db="EMBL/GenBank/DDBJ databases">
        <title>Deep-cultivation of Planctomycetes and their phenomic and genomic characterization uncovers novel biology.</title>
        <authorList>
            <person name="Wiegand S."/>
            <person name="Jogler M."/>
            <person name="Boedeker C."/>
            <person name="Pinto D."/>
            <person name="Vollmers J."/>
            <person name="Rivas-Marin E."/>
            <person name="Kohn T."/>
            <person name="Peeters S.H."/>
            <person name="Heuer A."/>
            <person name="Rast P."/>
            <person name="Oberbeckmann S."/>
            <person name="Bunk B."/>
            <person name="Jeske O."/>
            <person name="Meyerdierks A."/>
            <person name="Storesund J.E."/>
            <person name="Kallscheuer N."/>
            <person name="Luecker S."/>
            <person name="Lage O.M."/>
            <person name="Pohl T."/>
            <person name="Merkel B.J."/>
            <person name="Hornburger P."/>
            <person name="Mueller R.-W."/>
            <person name="Bruemmer F."/>
            <person name="Labrenz M."/>
            <person name="Spormann A.M."/>
            <person name="Op den Camp H."/>
            <person name="Overmann J."/>
            <person name="Amann R."/>
            <person name="Jetten M.S.M."/>
            <person name="Mascher T."/>
            <person name="Medema M.H."/>
            <person name="Devos D.P."/>
            <person name="Kaster A.-K."/>
            <person name="Ovreas L."/>
            <person name="Rohde M."/>
            <person name="Galperin M.Y."/>
            <person name="Jogler C."/>
        </authorList>
    </citation>
    <scope>NUCLEOTIDE SEQUENCE [LARGE SCALE GENOMIC DNA]</scope>
    <source>
        <strain evidence="2 3">V22</strain>
    </source>
</reference>
<evidence type="ECO:0000313" key="3">
    <source>
        <dbReference type="Proteomes" id="UP000319976"/>
    </source>
</evidence>
<proteinExistence type="predicted"/>
<keyword evidence="1" id="KW-1133">Transmembrane helix</keyword>
<evidence type="ECO:0000313" key="2">
    <source>
        <dbReference type="EMBL" id="QDT64354.1"/>
    </source>
</evidence>
<dbReference type="InterPro" id="IPR010865">
    <property type="entry name" value="DUF1499"/>
</dbReference>
<feature type="transmembrane region" description="Helical" evidence="1">
    <location>
        <begin position="7"/>
        <end position="30"/>
    </location>
</feature>
<name>A0A517T7K1_9PLAN</name>
<keyword evidence="3" id="KW-1185">Reference proteome</keyword>
<dbReference type="PIRSF" id="PIRSF026426">
    <property type="entry name" value="DUF1499"/>
    <property type="match status" value="1"/>
</dbReference>